<accession>A0A914ZBC6</accession>
<reference evidence="3" key="1">
    <citation type="submission" date="2022-11" db="UniProtKB">
        <authorList>
            <consortium name="WormBaseParasite"/>
        </authorList>
    </citation>
    <scope>IDENTIFICATION</scope>
</reference>
<dbReference type="Proteomes" id="UP000887577">
    <property type="component" value="Unplaced"/>
</dbReference>
<dbReference type="WBParaSite" id="PSU_v2.g9610.t1">
    <property type="protein sequence ID" value="PSU_v2.g9610.t1"/>
    <property type="gene ID" value="PSU_v2.g9610"/>
</dbReference>
<protein>
    <submittedName>
        <fullName evidence="3">Uncharacterized protein</fullName>
    </submittedName>
</protein>
<name>A0A914ZBC6_9BILA</name>
<evidence type="ECO:0000313" key="3">
    <source>
        <dbReference type="WBParaSite" id="PSU_v2.g9610.t1"/>
    </source>
</evidence>
<dbReference type="AlphaFoldDB" id="A0A914ZBC6"/>
<feature type="region of interest" description="Disordered" evidence="1">
    <location>
        <begin position="67"/>
        <end position="87"/>
    </location>
</feature>
<evidence type="ECO:0000256" key="1">
    <source>
        <dbReference type="SAM" id="MobiDB-lite"/>
    </source>
</evidence>
<keyword evidence="2" id="KW-1185">Reference proteome</keyword>
<organism evidence="2 3">
    <name type="scientific">Panagrolaimus superbus</name>
    <dbReference type="NCBI Taxonomy" id="310955"/>
    <lineage>
        <taxon>Eukaryota</taxon>
        <taxon>Metazoa</taxon>
        <taxon>Ecdysozoa</taxon>
        <taxon>Nematoda</taxon>
        <taxon>Chromadorea</taxon>
        <taxon>Rhabditida</taxon>
        <taxon>Tylenchina</taxon>
        <taxon>Panagrolaimomorpha</taxon>
        <taxon>Panagrolaimoidea</taxon>
        <taxon>Panagrolaimidae</taxon>
        <taxon>Panagrolaimus</taxon>
    </lineage>
</organism>
<evidence type="ECO:0000313" key="2">
    <source>
        <dbReference type="Proteomes" id="UP000887577"/>
    </source>
</evidence>
<sequence length="100" mass="11274">MSNNTSSPNQIASTSKAEENVGKVEIILIPSTPSTPLIKRCRPMTDEMFLRAPSKERIARRSENFISSSTSSICHPQTPRRQSDFQYRSKKSLFVDGIKE</sequence>
<proteinExistence type="predicted"/>